<proteinExistence type="predicted"/>
<reference evidence="1 2" key="1">
    <citation type="submission" date="2023-05" db="EMBL/GenBank/DDBJ databases">
        <title>Pseudodonghicola sp. nov.</title>
        <authorList>
            <person name="Huang J."/>
        </authorList>
    </citation>
    <scope>NUCLEOTIDE SEQUENCE [LARGE SCALE GENOMIC DNA]</scope>
    <source>
        <strain evidence="1 2">IC7</strain>
    </source>
</reference>
<protein>
    <recommendedName>
        <fullName evidence="3">Calcium-binding protein</fullName>
    </recommendedName>
</protein>
<dbReference type="EMBL" id="JASNJD010000007">
    <property type="protein sequence ID" value="MDK3018436.1"/>
    <property type="molecule type" value="Genomic_DNA"/>
</dbReference>
<accession>A0ABT7F1F3</accession>
<feature type="non-terminal residue" evidence="1">
    <location>
        <position position="317"/>
    </location>
</feature>
<keyword evidence="2" id="KW-1185">Reference proteome</keyword>
<gene>
    <name evidence="1" type="ORF">QO033_12175</name>
</gene>
<organism evidence="1 2">
    <name type="scientific">Pseudodonghicola flavimaris</name>
    <dbReference type="NCBI Taxonomy" id="3050036"/>
    <lineage>
        <taxon>Bacteria</taxon>
        <taxon>Pseudomonadati</taxon>
        <taxon>Pseudomonadota</taxon>
        <taxon>Alphaproteobacteria</taxon>
        <taxon>Rhodobacterales</taxon>
        <taxon>Paracoccaceae</taxon>
        <taxon>Pseudodonghicola</taxon>
    </lineage>
</organism>
<comment type="caution">
    <text evidence="1">The sequence shown here is derived from an EMBL/GenBank/DDBJ whole genome shotgun (WGS) entry which is preliminary data.</text>
</comment>
<dbReference type="RefSeq" id="WP_284481248.1">
    <property type="nucleotide sequence ID" value="NZ_JASNJD010000007.1"/>
</dbReference>
<name>A0ABT7F1F3_9RHOB</name>
<evidence type="ECO:0000313" key="2">
    <source>
        <dbReference type="Proteomes" id="UP001243757"/>
    </source>
</evidence>
<dbReference type="Proteomes" id="UP001243757">
    <property type="component" value="Unassembled WGS sequence"/>
</dbReference>
<evidence type="ECO:0000313" key="1">
    <source>
        <dbReference type="EMBL" id="MDK3018436.1"/>
    </source>
</evidence>
<sequence length="317" mass="33014">MVDITVGRTNAAPGDEIPLLIRDVLFQDFETLRLTGATGAIDLLFPEFAAGDHLPDDDGGERVRAFFDFMKGSVYVDDDVQQDAAVFEVAVFEAPLDGKLTSSRSVTLRFEGRDFTFADDPLDTILPTAGTIERITITDEVSFASLAEPEDFVPFPVGLKLSLTGLDLDASGNLLDDTDTLMATIFAGPQTLTIDGSLIPRFAGDGRDLTAGTRLGSGDFITLASGPLSPRITDPVWTYAGDFLTVEAGAVLNGGQDVLVGSLPGMGPGDLAGAIAQVSGDALDVAGEVNGGNDVLNFTDSLTAASAGLFGDAARVS</sequence>
<evidence type="ECO:0008006" key="3">
    <source>
        <dbReference type="Google" id="ProtNLM"/>
    </source>
</evidence>